<evidence type="ECO:0000313" key="5">
    <source>
        <dbReference type="Proteomes" id="UP000228535"/>
    </source>
</evidence>
<evidence type="ECO:0000313" key="4">
    <source>
        <dbReference type="EMBL" id="PJJ48406.1"/>
    </source>
</evidence>
<protein>
    <submittedName>
        <fullName evidence="4">Outer membrane protein with beta-barrel domain</fullName>
    </submittedName>
</protein>
<gene>
    <name evidence="4" type="ORF">CLV45_4109</name>
</gene>
<feature type="chain" id="PRO_5014702416" evidence="2">
    <location>
        <begin position="21"/>
        <end position="228"/>
    </location>
</feature>
<comment type="caution">
    <text evidence="4">The sequence shown here is derived from an EMBL/GenBank/DDBJ whole genome shotgun (WGS) entry which is preliminary data.</text>
</comment>
<proteinExistence type="predicted"/>
<reference evidence="4 5" key="1">
    <citation type="submission" date="2017-11" db="EMBL/GenBank/DDBJ databases">
        <title>Genomic Encyclopedia of Archaeal and Bacterial Type Strains, Phase II (KMG-II): From Individual Species to Whole Genera.</title>
        <authorList>
            <person name="Goeker M."/>
        </authorList>
    </citation>
    <scope>NUCLEOTIDE SEQUENCE [LARGE SCALE GENOMIC DNA]</scope>
    <source>
        <strain evidence="4 5">DSM 11115</strain>
    </source>
</reference>
<dbReference type="EMBL" id="PGFA01000004">
    <property type="protein sequence ID" value="PJJ48406.1"/>
    <property type="molecule type" value="Genomic_DNA"/>
</dbReference>
<name>A0A2M9ARS3_9BACT</name>
<dbReference type="AlphaFoldDB" id="A0A2M9ARS3"/>
<accession>A0A2M9ARS3</accession>
<keyword evidence="1 2" id="KW-0732">Signal</keyword>
<dbReference type="InterPro" id="IPR027385">
    <property type="entry name" value="Beta-barrel_OMP"/>
</dbReference>
<feature type="domain" description="Outer membrane protein beta-barrel" evidence="3">
    <location>
        <begin position="7"/>
        <end position="187"/>
    </location>
</feature>
<organism evidence="4 5">
    <name type="scientific">Hymenobacter chitinivorans DSM 11115</name>
    <dbReference type="NCBI Taxonomy" id="1121954"/>
    <lineage>
        <taxon>Bacteria</taxon>
        <taxon>Pseudomonadati</taxon>
        <taxon>Bacteroidota</taxon>
        <taxon>Cytophagia</taxon>
        <taxon>Cytophagales</taxon>
        <taxon>Hymenobacteraceae</taxon>
        <taxon>Hymenobacter</taxon>
    </lineage>
</organism>
<feature type="signal peptide" evidence="2">
    <location>
        <begin position="1"/>
        <end position="20"/>
    </location>
</feature>
<keyword evidence="5" id="KW-1185">Reference proteome</keyword>
<sequence>MNKCICAAALLCGSALSAHAQIKAGTVLLGGGLNFSNARTESSSSPAIQTTKSKSTQFSLVPQAGYFLADNLMLGFEASYTHSSSKQEGFDYLGTLNTFTGKGNGYRLGPLVRYYKMVSDNAGFFGQVAAGYSSGHSETEGTNSYAATDKSKGGYAFLMPGFVYFPLPKLGLEATFGSVGYSKSTWESSATSFNPQEPARTSKNTESGFGATFALSSLSLGAAFYLGR</sequence>
<evidence type="ECO:0000256" key="1">
    <source>
        <dbReference type="ARBA" id="ARBA00022729"/>
    </source>
</evidence>
<evidence type="ECO:0000256" key="2">
    <source>
        <dbReference type="SAM" id="SignalP"/>
    </source>
</evidence>
<evidence type="ECO:0000259" key="3">
    <source>
        <dbReference type="Pfam" id="PF13505"/>
    </source>
</evidence>
<dbReference type="Pfam" id="PF13505">
    <property type="entry name" value="OMP_b-brl"/>
    <property type="match status" value="1"/>
</dbReference>
<dbReference type="Proteomes" id="UP000228535">
    <property type="component" value="Unassembled WGS sequence"/>
</dbReference>